<dbReference type="OrthoDB" id="722566at2759"/>
<dbReference type="Pfam" id="PF12014">
    <property type="entry name" value="Cyclin_D1_bind"/>
    <property type="match status" value="1"/>
</dbReference>
<dbReference type="SMART" id="SM00256">
    <property type="entry name" value="FBOX"/>
    <property type="match status" value="1"/>
</dbReference>
<dbReference type="GO" id="GO:0016567">
    <property type="term" value="P:protein ubiquitination"/>
    <property type="evidence" value="ECO:0007669"/>
    <property type="project" value="UniProtKB-UniPathway"/>
</dbReference>
<dbReference type="InterPro" id="IPR001810">
    <property type="entry name" value="F-box_dom"/>
</dbReference>
<dbReference type="UniPathway" id="UPA00143"/>
<dbReference type="PANTHER" id="PTHR10706">
    <property type="entry name" value="F-BOX FAMILY PROTEIN"/>
    <property type="match status" value="1"/>
</dbReference>
<dbReference type="AlphaFoldDB" id="A0A4T0FBU1"/>
<feature type="region of interest" description="Disordered" evidence="3">
    <location>
        <begin position="512"/>
        <end position="533"/>
    </location>
</feature>
<feature type="compositionally biased region" description="Basic and acidic residues" evidence="3">
    <location>
        <begin position="435"/>
        <end position="446"/>
    </location>
</feature>
<dbReference type="PANTHER" id="PTHR10706:SF130">
    <property type="entry name" value="F-BOX ONLY PROTEIN 31"/>
    <property type="match status" value="1"/>
</dbReference>
<feature type="region of interest" description="Disordered" evidence="3">
    <location>
        <begin position="429"/>
        <end position="457"/>
    </location>
</feature>
<accession>A0A4T0FBU1</accession>
<name>A0A4T0FBU1_9BASI</name>
<reference evidence="5 6" key="1">
    <citation type="submission" date="2019-03" db="EMBL/GenBank/DDBJ databases">
        <title>Sequencing 23 genomes of Wallemia ichthyophaga.</title>
        <authorList>
            <person name="Gostincar C."/>
        </authorList>
    </citation>
    <scope>NUCLEOTIDE SEQUENCE [LARGE SCALE GENOMIC DNA]</scope>
    <source>
        <strain evidence="5 6">EXF-5753</strain>
    </source>
</reference>
<comment type="pathway">
    <text evidence="1">Protein modification; protein ubiquitination.</text>
</comment>
<feature type="domain" description="F-box" evidence="4">
    <location>
        <begin position="2"/>
        <end position="48"/>
    </location>
</feature>
<dbReference type="InterPro" id="IPR045048">
    <property type="entry name" value="FBXO31/39"/>
</dbReference>
<evidence type="ECO:0000313" key="6">
    <source>
        <dbReference type="Proteomes" id="UP000310189"/>
    </source>
</evidence>
<dbReference type="SUPFAM" id="SSF81383">
    <property type="entry name" value="F-box domain"/>
    <property type="match status" value="1"/>
</dbReference>
<dbReference type="EMBL" id="SPNW01000107">
    <property type="protein sequence ID" value="TIA85531.1"/>
    <property type="molecule type" value="Genomic_DNA"/>
</dbReference>
<organism evidence="5 6">
    <name type="scientific">Wallemia hederae</name>
    <dbReference type="NCBI Taxonomy" id="1540922"/>
    <lineage>
        <taxon>Eukaryota</taxon>
        <taxon>Fungi</taxon>
        <taxon>Dikarya</taxon>
        <taxon>Basidiomycota</taxon>
        <taxon>Wallemiomycotina</taxon>
        <taxon>Wallemiomycetes</taxon>
        <taxon>Wallemiales</taxon>
        <taxon>Wallemiaceae</taxon>
        <taxon>Wallemia</taxon>
    </lineage>
</organism>
<proteinExistence type="predicted"/>
<evidence type="ECO:0000256" key="3">
    <source>
        <dbReference type="SAM" id="MobiDB-lite"/>
    </source>
</evidence>
<gene>
    <name evidence="5" type="ORF">E3P99_03975</name>
</gene>
<evidence type="ECO:0000259" key="4">
    <source>
        <dbReference type="PROSITE" id="PS50181"/>
    </source>
</evidence>
<sequence length="677" mass="75877">MASSLCELPTELTLKIVGYLDVEDIARLSEVNKLLFEIAASDTVWHSINERTVPQISIESWANKLCLDQRTFYSNVARHAKSFTYLHAGDVYPQGHLLKWTLNPTEPESEGQLLYMTNRFRPSESYTQALERDRWIYVDTANILLNDVVNDSVEAGLIVATEEIPDLAVRFTGSATRPIAALDVESGEQKEIADYISHPVSQEDLICLKDEDDIEPDDLRSYPYHHILPFINHTHGRVSKGVFHFGRPYPWPDGEPLETVQLKEFPLGESGIEGYFTGTYGGHGIEVIGVKRTQSDEGRPMLEFVKITGDNNVPRGLVSMRAYLDQEVKDSELVDDEGRVSSDENLPWPIESPTRPAGVSYSGIGKIAHSSYTSPCWTNLVVHIENDDLIYARWTDLRNTLIMKRLLRAQKRQERLLAKGSDRLAKLTGGSGDRIVSDLGREKTAKSSDNSTLSEAAEKETIAATKAESNLEDPADIDLAQLDRQAGSMDEMDSDKAFRTLLEQRSGDIPEIPSFEQLLRNQPTAPEKPAQKPRNERMLAIIRVMRVISVVSLTLFAVIHSSILPWHESFSTLASADSEKKLEETHAAGAGVAFFPLWSTLLPLQIFFYVLTSHLSPESQTGLTRLPEWAQGLLQSPLVPSWISEVFRWLKMASHFLDDLALSVFTIIVVEVVSEYL</sequence>
<keyword evidence="2" id="KW-0833">Ubl conjugation pathway</keyword>
<protein>
    <recommendedName>
        <fullName evidence="4">F-box domain-containing protein</fullName>
    </recommendedName>
</protein>
<keyword evidence="6" id="KW-1185">Reference proteome</keyword>
<evidence type="ECO:0000256" key="1">
    <source>
        <dbReference type="ARBA" id="ARBA00004906"/>
    </source>
</evidence>
<comment type="caution">
    <text evidence="5">The sequence shown here is derived from an EMBL/GenBank/DDBJ whole genome shotgun (WGS) entry which is preliminary data.</text>
</comment>
<evidence type="ECO:0000313" key="5">
    <source>
        <dbReference type="EMBL" id="TIA85531.1"/>
    </source>
</evidence>
<dbReference type="PROSITE" id="PS50181">
    <property type="entry name" value="FBOX"/>
    <property type="match status" value="1"/>
</dbReference>
<dbReference type="Proteomes" id="UP000310189">
    <property type="component" value="Unassembled WGS sequence"/>
</dbReference>
<evidence type="ECO:0000256" key="2">
    <source>
        <dbReference type="ARBA" id="ARBA00022786"/>
    </source>
</evidence>
<dbReference type="Pfam" id="PF12937">
    <property type="entry name" value="F-box-like"/>
    <property type="match status" value="1"/>
</dbReference>
<dbReference type="Gene3D" id="1.20.1280.50">
    <property type="match status" value="1"/>
</dbReference>
<dbReference type="InterPro" id="IPR036047">
    <property type="entry name" value="F-box-like_dom_sf"/>
</dbReference>